<reference evidence="2" key="1">
    <citation type="submission" date="2017-07" db="EMBL/GenBank/DDBJ databases">
        <title>Taro Niue Genome Assembly and Annotation.</title>
        <authorList>
            <person name="Atibalentja N."/>
            <person name="Keating K."/>
            <person name="Fields C.J."/>
        </authorList>
    </citation>
    <scope>NUCLEOTIDE SEQUENCE</scope>
    <source>
        <strain evidence="2">Niue_2</strain>
        <tissue evidence="2">Leaf</tissue>
    </source>
</reference>
<gene>
    <name evidence="2" type="ORF">Taro_030613</name>
</gene>
<keyword evidence="1" id="KW-1133">Transmembrane helix</keyword>
<organism evidence="2 3">
    <name type="scientific">Colocasia esculenta</name>
    <name type="common">Wild taro</name>
    <name type="synonym">Arum esculentum</name>
    <dbReference type="NCBI Taxonomy" id="4460"/>
    <lineage>
        <taxon>Eukaryota</taxon>
        <taxon>Viridiplantae</taxon>
        <taxon>Streptophyta</taxon>
        <taxon>Embryophyta</taxon>
        <taxon>Tracheophyta</taxon>
        <taxon>Spermatophyta</taxon>
        <taxon>Magnoliopsida</taxon>
        <taxon>Liliopsida</taxon>
        <taxon>Araceae</taxon>
        <taxon>Aroideae</taxon>
        <taxon>Colocasieae</taxon>
        <taxon>Colocasia</taxon>
    </lineage>
</organism>
<keyword evidence="3" id="KW-1185">Reference proteome</keyword>
<keyword evidence="1" id="KW-0812">Transmembrane</keyword>
<evidence type="ECO:0000313" key="3">
    <source>
        <dbReference type="Proteomes" id="UP000652761"/>
    </source>
</evidence>
<dbReference type="EMBL" id="NMUH01002116">
    <property type="protein sequence ID" value="MQL97910.1"/>
    <property type="molecule type" value="Genomic_DNA"/>
</dbReference>
<evidence type="ECO:0000256" key="1">
    <source>
        <dbReference type="SAM" id="Phobius"/>
    </source>
</evidence>
<dbReference type="Proteomes" id="UP000652761">
    <property type="component" value="Unassembled WGS sequence"/>
</dbReference>
<comment type="caution">
    <text evidence="2">The sequence shown here is derived from an EMBL/GenBank/DDBJ whole genome shotgun (WGS) entry which is preliminary data.</text>
</comment>
<evidence type="ECO:0000313" key="2">
    <source>
        <dbReference type="EMBL" id="MQL97910.1"/>
    </source>
</evidence>
<dbReference type="AlphaFoldDB" id="A0A843VWL7"/>
<feature type="transmembrane region" description="Helical" evidence="1">
    <location>
        <begin position="6"/>
        <end position="25"/>
    </location>
</feature>
<sequence>MLPSPVWYVCGLWAALGWSIPWVCLSTGVATAVRVATPEEAVCCHDALPRRDRVAVAVPFPVTMVSRRPRGTQQYLCCLRCFCGSGWSVGVCPRASLPLGPSGGERDRLPHCVQLLKMTPSWLRPGSSARMVTFV</sequence>
<keyword evidence="1" id="KW-0472">Membrane</keyword>
<name>A0A843VWL7_COLES</name>
<protein>
    <submittedName>
        <fullName evidence="2">Uncharacterized protein</fullName>
    </submittedName>
</protein>
<proteinExistence type="predicted"/>
<accession>A0A843VWL7</accession>